<dbReference type="RefSeq" id="WP_239361981.1">
    <property type="nucleotide sequence ID" value="NZ_JAKREW010000001.1"/>
</dbReference>
<name>A0ABS9QAT8_9HYPH</name>
<proteinExistence type="inferred from homology"/>
<dbReference type="Proteomes" id="UP001201701">
    <property type="component" value="Unassembled WGS sequence"/>
</dbReference>
<dbReference type="SUPFAM" id="SSF55961">
    <property type="entry name" value="Bet v1-like"/>
    <property type="match status" value="1"/>
</dbReference>
<gene>
    <name evidence="3" type="ORF">L4923_03245</name>
</gene>
<keyword evidence="4" id="KW-1185">Reference proteome</keyword>
<accession>A0ABS9QAT8</accession>
<dbReference type="InterPro" id="IPR013538">
    <property type="entry name" value="ASHA1/2-like_C"/>
</dbReference>
<feature type="domain" description="Activator of Hsp90 ATPase homologue 1/2-like C-terminal" evidence="2">
    <location>
        <begin position="21"/>
        <end position="117"/>
    </location>
</feature>
<dbReference type="Pfam" id="PF08327">
    <property type="entry name" value="AHSA1"/>
    <property type="match status" value="1"/>
</dbReference>
<comment type="similarity">
    <text evidence="1">Belongs to the AHA1 family.</text>
</comment>
<protein>
    <submittedName>
        <fullName evidence="3">SRPBCC domain-containing protein</fullName>
    </submittedName>
</protein>
<evidence type="ECO:0000259" key="2">
    <source>
        <dbReference type="Pfam" id="PF08327"/>
    </source>
</evidence>
<reference evidence="3 4" key="1">
    <citation type="submission" date="2022-02" db="EMBL/GenBank/DDBJ databases">
        <title>Draft genome sequence of Mezorhizobium retamae strain IRAMC:0171 isolated from Retama raetam nodules.</title>
        <authorList>
            <person name="Bengaied R."/>
            <person name="Sbissi I."/>
            <person name="Huber K."/>
            <person name="Ghodbane F."/>
            <person name="Nouioui I."/>
            <person name="Tarhouni M."/>
            <person name="Gtari M."/>
        </authorList>
    </citation>
    <scope>NUCLEOTIDE SEQUENCE [LARGE SCALE GENOMIC DNA]</scope>
    <source>
        <strain evidence="3 4">IRAMC:0171</strain>
    </source>
</reference>
<comment type="caution">
    <text evidence="3">The sequence shown here is derived from an EMBL/GenBank/DDBJ whole genome shotgun (WGS) entry which is preliminary data.</text>
</comment>
<sequence>MTHEKPCHEDIVLECDLPQAPEKVWRALTEPEIVAAWLMPNDIKAETGHRFSLGAEGRIDCKVLDAEPGRLLRYSWREQGTAGSEQAQGFASVVTFELEPSASGGTHLRVVHDGFVAITTMACSIAGAKCSVTINALKNNKPLAITNAPQWRMAA</sequence>
<dbReference type="CDD" id="cd07814">
    <property type="entry name" value="SRPBCC_CalC_Aha1-like"/>
    <property type="match status" value="1"/>
</dbReference>
<dbReference type="EMBL" id="JAKREW010000001">
    <property type="protein sequence ID" value="MCG7504028.1"/>
    <property type="molecule type" value="Genomic_DNA"/>
</dbReference>
<evidence type="ECO:0000256" key="1">
    <source>
        <dbReference type="ARBA" id="ARBA00006817"/>
    </source>
</evidence>
<dbReference type="Gene3D" id="3.30.530.20">
    <property type="match status" value="1"/>
</dbReference>
<evidence type="ECO:0000313" key="3">
    <source>
        <dbReference type="EMBL" id="MCG7504028.1"/>
    </source>
</evidence>
<organism evidence="3 4">
    <name type="scientific">Mesorhizobium retamae</name>
    <dbReference type="NCBI Taxonomy" id="2912854"/>
    <lineage>
        <taxon>Bacteria</taxon>
        <taxon>Pseudomonadati</taxon>
        <taxon>Pseudomonadota</taxon>
        <taxon>Alphaproteobacteria</taxon>
        <taxon>Hyphomicrobiales</taxon>
        <taxon>Phyllobacteriaceae</taxon>
        <taxon>Mesorhizobium</taxon>
    </lineage>
</organism>
<dbReference type="InterPro" id="IPR023393">
    <property type="entry name" value="START-like_dom_sf"/>
</dbReference>
<evidence type="ECO:0000313" key="4">
    <source>
        <dbReference type="Proteomes" id="UP001201701"/>
    </source>
</evidence>